<name>A0ACB7NWR8_9PEZI</name>
<dbReference type="Proteomes" id="UP000724584">
    <property type="component" value="Unassembled WGS sequence"/>
</dbReference>
<accession>A0ACB7NWR8</accession>
<reference evidence="1 2" key="1">
    <citation type="journal article" date="2021" name="Nat. Commun.">
        <title>Genetic determinants of endophytism in the Arabidopsis root mycobiome.</title>
        <authorList>
            <person name="Mesny F."/>
            <person name="Miyauchi S."/>
            <person name="Thiergart T."/>
            <person name="Pickel B."/>
            <person name="Atanasova L."/>
            <person name="Karlsson M."/>
            <person name="Huettel B."/>
            <person name="Barry K.W."/>
            <person name="Haridas S."/>
            <person name="Chen C."/>
            <person name="Bauer D."/>
            <person name="Andreopoulos W."/>
            <person name="Pangilinan J."/>
            <person name="LaButti K."/>
            <person name="Riley R."/>
            <person name="Lipzen A."/>
            <person name="Clum A."/>
            <person name="Drula E."/>
            <person name="Henrissat B."/>
            <person name="Kohler A."/>
            <person name="Grigoriev I.V."/>
            <person name="Martin F.M."/>
            <person name="Hacquard S."/>
        </authorList>
    </citation>
    <scope>NUCLEOTIDE SEQUENCE [LARGE SCALE GENOMIC DNA]</scope>
    <source>
        <strain evidence="1 2">MPI-SDFR-AT-0079</strain>
    </source>
</reference>
<sequence>MAATNSAIFALPPNRHRRPARRLTRRAHIQPATIFHPQDPSLSPEAHFPLQTVSGPDRAPFPRFINRFDSREMLLVVDGSCVNNGRHANHHTDPSAGWAFLFKGPAAPGIASSSSYPPNNDPLSTPPGQIALPLERHGPSGLRAEHTSNRAKLRAVIGALQFRAWGGEGWRRVVVLTDLEYVVWGATCWLPRWVARRGNGGGGGGGGGRGVYGNRDLWEALQGRVEELRAGGCEVAFWLVGRGDGQVSAGGGGEGEGMRAVVKEAARRAARGYEGKEPERFTEVYGFMV</sequence>
<proteinExistence type="predicted"/>
<gene>
    <name evidence="1" type="ORF">F5144DRAFT_499031</name>
</gene>
<keyword evidence="2" id="KW-1185">Reference proteome</keyword>
<comment type="caution">
    <text evidence="1">The sequence shown here is derived from an EMBL/GenBank/DDBJ whole genome shotgun (WGS) entry which is preliminary data.</text>
</comment>
<evidence type="ECO:0000313" key="1">
    <source>
        <dbReference type="EMBL" id="KAH6617142.1"/>
    </source>
</evidence>
<dbReference type="EMBL" id="JAGIZQ010000007">
    <property type="protein sequence ID" value="KAH6617142.1"/>
    <property type="molecule type" value="Genomic_DNA"/>
</dbReference>
<evidence type="ECO:0000313" key="2">
    <source>
        <dbReference type="Proteomes" id="UP000724584"/>
    </source>
</evidence>
<protein>
    <submittedName>
        <fullName evidence="1">Uncharacterized protein</fullName>
    </submittedName>
</protein>
<organism evidence="1 2">
    <name type="scientific">Chaetomium tenue</name>
    <dbReference type="NCBI Taxonomy" id="1854479"/>
    <lineage>
        <taxon>Eukaryota</taxon>
        <taxon>Fungi</taxon>
        <taxon>Dikarya</taxon>
        <taxon>Ascomycota</taxon>
        <taxon>Pezizomycotina</taxon>
        <taxon>Sordariomycetes</taxon>
        <taxon>Sordariomycetidae</taxon>
        <taxon>Sordariales</taxon>
        <taxon>Chaetomiaceae</taxon>
        <taxon>Chaetomium</taxon>
    </lineage>
</organism>